<dbReference type="AlphaFoldDB" id="I9RDP6"/>
<proteinExistence type="predicted"/>
<gene>
    <name evidence="1" type="ORF">HPHPA9_1042</name>
</gene>
<accession>I9RDP6</accession>
<dbReference type="Proteomes" id="UP000005483">
    <property type="component" value="Unassembled WGS sequence"/>
</dbReference>
<comment type="caution">
    <text evidence="1">The sequence shown here is derived from an EMBL/GenBank/DDBJ whole genome shotgun (WGS) entry which is preliminary data.</text>
</comment>
<name>I9RDP6_HELPX</name>
<evidence type="ECO:0000313" key="2">
    <source>
        <dbReference type="Proteomes" id="UP000005483"/>
    </source>
</evidence>
<protein>
    <submittedName>
        <fullName evidence="1">Transposase</fullName>
    </submittedName>
</protein>
<reference evidence="1 2" key="1">
    <citation type="submission" date="2012-04" db="EMBL/GenBank/DDBJ databases">
        <title>Genome sequence of Helicobacter pylori Hp A-9.</title>
        <authorList>
            <person name="Blanchard T.G."/>
            <person name="Czinn S.J."/>
            <person name="McCracken C."/>
            <person name="Abolude K."/>
            <person name="Maroo A."/>
            <person name="Santana-Cruz I."/>
            <person name="Tallon L.J."/>
            <person name="Ficke F.W.F."/>
        </authorList>
    </citation>
    <scope>NUCLEOTIDE SEQUENCE [LARGE SCALE GENOMIC DNA]</scope>
    <source>
        <strain evidence="1 2">Hp A-9</strain>
    </source>
</reference>
<sequence>MCPDCGYKEHRDINAANNIFIKGLSLFGVGNIHADFKEQSFSLVSVGIF</sequence>
<evidence type="ECO:0000313" key="1">
    <source>
        <dbReference type="EMBL" id="EJB43119.1"/>
    </source>
</evidence>
<dbReference type="EMBL" id="AKOC01000012">
    <property type="protein sequence ID" value="EJB43119.1"/>
    <property type="molecule type" value="Genomic_DNA"/>
</dbReference>
<dbReference type="PATRIC" id="fig|992034.3.peg.997"/>
<organism evidence="1 2">
    <name type="scientific">Helicobacter pylori Hp A-9</name>
    <dbReference type="NCBI Taxonomy" id="992034"/>
    <lineage>
        <taxon>Bacteria</taxon>
        <taxon>Pseudomonadati</taxon>
        <taxon>Campylobacterota</taxon>
        <taxon>Epsilonproteobacteria</taxon>
        <taxon>Campylobacterales</taxon>
        <taxon>Helicobacteraceae</taxon>
        <taxon>Helicobacter</taxon>
    </lineage>
</organism>